<dbReference type="Proteomes" id="UP001500902">
    <property type="component" value="Unassembled WGS sequence"/>
</dbReference>
<dbReference type="PANTHER" id="PTHR47506">
    <property type="entry name" value="TRANSCRIPTIONAL REGULATORY PROTEIN"/>
    <property type="match status" value="1"/>
</dbReference>
<dbReference type="SUPFAM" id="SSF48498">
    <property type="entry name" value="Tetracyclin repressor-like, C-terminal domain"/>
    <property type="match status" value="1"/>
</dbReference>
<dbReference type="Pfam" id="PF00440">
    <property type="entry name" value="TetR_N"/>
    <property type="match status" value="1"/>
</dbReference>
<evidence type="ECO:0000256" key="4">
    <source>
        <dbReference type="PROSITE-ProRule" id="PRU00335"/>
    </source>
</evidence>
<feature type="DNA-binding region" description="H-T-H motif" evidence="4">
    <location>
        <begin position="33"/>
        <end position="52"/>
    </location>
</feature>
<evidence type="ECO:0000256" key="2">
    <source>
        <dbReference type="ARBA" id="ARBA00023125"/>
    </source>
</evidence>
<keyword evidence="1" id="KW-0805">Transcription regulation</keyword>
<dbReference type="PROSITE" id="PS50977">
    <property type="entry name" value="HTH_TETR_2"/>
    <property type="match status" value="1"/>
</dbReference>
<dbReference type="EMBL" id="BAAAZP010000009">
    <property type="protein sequence ID" value="GAA3646398.1"/>
    <property type="molecule type" value="Genomic_DNA"/>
</dbReference>
<dbReference type="Pfam" id="PF16925">
    <property type="entry name" value="TetR_C_13"/>
    <property type="match status" value="1"/>
</dbReference>
<keyword evidence="2 4" id="KW-0238">DNA-binding</keyword>
<evidence type="ECO:0000256" key="3">
    <source>
        <dbReference type="ARBA" id="ARBA00023163"/>
    </source>
</evidence>
<comment type="caution">
    <text evidence="6">The sequence shown here is derived from an EMBL/GenBank/DDBJ whole genome shotgun (WGS) entry which is preliminary data.</text>
</comment>
<proteinExistence type="predicted"/>
<dbReference type="InterPro" id="IPR036271">
    <property type="entry name" value="Tet_transcr_reg_TetR-rel_C_sf"/>
</dbReference>
<dbReference type="InterPro" id="IPR011075">
    <property type="entry name" value="TetR_C"/>
</dbReference>
<evidence type="ECO:0000313" key="6">
    <source>
        <dbReference type="EMBL" id="GAA3646398.1"/>
    </source>
</evidence>
<dbReference type="SUPFAM" id="SSF46689">
    <property type="entry name" value="Homeodomain-like"/>
    <property type="match status" value="1"/>
</dbReference>
<keyword evidence="3" id="KW-0804">Transcription</keyword>
<keyword evidence="7" id="KW-1185">Reference proteome</keyword>
<dbReference type="RefSeq" id="WP_344872765.1">
    <property type="nucleotide sequence ID" value="NZ_BAAAZP010000009.1"/>
</dbReference>
<accession>A0ABP7B317</accession>
<dbReference type="InterPro" id="IPR009057">
    <property type="entry name" value="Homeodomain-like_sf"/>
</dbReference>
<evidence type="ECO:0000256" key="1">
    <source>
        <dbReference type="ARBA" id="ARBA00023015"/>
    </source>
</evidence>
<dbReference type="PANTHER" id="PTHR47506:SF1">
    <property type="entry name" value="HTH-TYPE TRANSCRIPTIONAL REGULATOR YJDC"/>
    <property type="match status" value="1"/>
</dbReference>
<evidence type="ECO:0000313" key="7">
    <source>
        <dbReference type="Proteomes" id="UP001500902"/>
    </source>
</evidence>
<organism evidence="6 7">
    <name type="scientific">Nonomuraea antimicrobica</name>
    <dbReference type="NCBI Taxonomy" id="561173"/>
    <lineage>
        <taxon>Bacteria</taxon>
        <taxon>Bacillati</taxon>
        <taxon>Actinomycetota</taxon>
        <taxon>Actinomycetes</taxon>
        <taxon>Streptosporangiales</taxon>
        <taxon>Streptosporangiaceae</taxon>
        <taxon>Nonomuraea</taxon>
    </lineage>
</organism>
<gene>
    <name evidence="6" type="ORF">GCM10022224_006480</name>
</gene>
<sequence>MPGVLTPKGRATRARIVEGAAEVLREKGVAFATLDDVRARTGTSKSQLFHYFPDGKDQLLLAVAQYEADRVLDDQQPYLGCLDSWDAWYRWRDVVVRRYEEQGDHCPLGSLFLQIGRSTPGARAIVVELMRQWQASLAQGVRALQAGGRLPGSFDADQAAAALLAGIQGGVSIMLSTGESAHLRAALDWGIARMREAATAADRGDRRA</sequence>
<reference evidence="7" key="1">
    <citation type="journal article" date="2019" name="Int. J. Syst. Evol. Microbiol.">
        <title>The Global Catalogue of Microorganisms (GCM) 10K type strain sequencing project: providing services to taxonomists for standard genome sequencing and annotation.</title>
        <authorList>
            <consortium name="The Broad Institute Genomics Platform"/>
            <consortium name="The Broad Institute Genome Sequencing Center for Infectious Disease"/>
            <person name="Wu L."/>
            <person name="Ma J."/>
        </authorList>
    </citation>
    <scope>NUCLEOTIDE SEQUENCE [LARGE SCALE GENOMIC DNA]</scope>
    <source>
        <strain evidence="7">JCM 16904</strain>
    </source>
</reference>
<feature type="domain" description="HTH tetR-type" evidence="5">
    <location>
        <begin position="10"/>
        <end position="70"/>
    </location>
</feature>
<evidence type="ECO:0000259" key="5">
    <source>
        <dbReference type="PROSITE" id="PS50977"/>
    </source>
</evidence>
<dbReference type="InterPro" id="IPR001647">
    <property type="entry name" value="HTH_TetR"/>
</dbReference>
<dbReference type="Gene3D" id="1.10.357.10">
    <property type="entry name" value="Tetracycline Repressor, domain 2"/>
    <property type="match status" value="1"/>
</dbReference>
<protein>
    <submittedName>
        <fullName evidence="6">TetR/AcrR family transcriptional regulator</fullName>
    </submittedName>
</protein>
<name>A0ABP7B317_9ACTN</name>